<gene>
    <name evidence="2" type="primary">tnpA</name>
    <name evidence="2" type="ORF">GIS02_01530</name>
</gene>
<dbReference type="Gene3D" id="3.30.70.1290">
    <property type="entry name" value="Transposase IS200-like"/>
    <property type="match status" value="1"/>
</dbReference>
<dbReference type="InterPro" id="IPR036515">
    <property type="entry name" value="Transposase_17_sf"/>
</dbReference>
<evidence type="ECO:0000259" key="1">
    <source>
        <dbReference type="SMART" id="SM01321"/>
    </source>
</evidence>
<name>A0A848D530_9EURY</name>
<organism evidence="2 3">
    <name type="scientific">Candidatus Ethanoperedens thermophilum</name>
    <dbReference type="NCBI Taxonomy" id="2766897"/>
    <lineage>
        <taxon>Archaea</taxon>
        <taxon>Methanobacteriati</taxon>
        <taxon>Methanobacteriota</taxon>
        <taxon>Stenosarchaea group</taxon>
        <taxon>Methanomicrobia</taxon>
        <taxon>Methanosarcinales</taxon>
        <taxon>Methanosarcinales incertae sedis</taxon>
        <taxon>GOM Arc I cluster</taxon>
        <taxon>Candidatus Ethanoperedens</taxon>
    </lineage>
</organism>
<dbReference type="Proteomes" id="UP000606580">
    <property type="component" value="Unassembled WGS sequence"/>
</dbReference>
<sequence>MVMEYQHARNKVYLMNYHLIWCPKRRKKVLTGHIKTRLEQIITDVATEKNIKILALEIIPDHLHLFVSSHPNIPVHNLIRAFKGRSSNLLRKEFPELLKLPSLWTHSYFISTARNVSSETIQKYIEAQSKQ</sequence>
<dbReference type="InterPro" id="IPR002686">
    <property type="entry name" value="Transposase_17"/>
</dbReference>
<reference evidence="2" key="1">
    <citation type="journal article" date="2020" name="MBio">
        <title>'Candidatus Ethanoperedens,' a Thermophilic Genus of Archaea Mediating the Anaerobic Oxidation of Ethane.</title>
        <authorList>
            <person name="Hahn C.J."/>
            <person name="Laso-Perez R."/>
            <person name="Vulcano F."/>
            <person name="Vaziourakis K.M."/>
            <person name="Stokke R."/>
            <person name="Steen I.H."/>
            <person name="Teske A."/>
            <person name="Boetius A."/>
            <person name="Liebeke M."/>
            <person name="Amann R."/>
            <person name="Knittel K."/>
            <person name="Wegener G."/>
        </authorList>
    </citation>
    <scope>NUCLEOTIDE SEQUENCE</scope>
    <source>
        <strain evidence="2">GoM-Arc1-LC-WB58</strain>
    </source>
</reference>
<dbReference type="GO" id="GO:0004803">
    <property type="term" value="F:transposase activity"/>
    <property type="evidence" value="ECO:0007669"/>
    <property type="project" value="InterPro"/>
</dbReference>
<dbReference type="SUPFAM" id="SSF143422">
    <property type="entry name" value="Transposase IS200-like"/>
    <property type="match status" value="1"/>
</dbReference>
<comment type="caution">
    <text evidence="2">The sequence shown here is derived from an EMBL/GenBank/DDBJ whole genome shotgun (WGS) entry which is preliminary data.</text>
</comment>
<accession>A0A848D530</accession>
<dbReference type="PANTHER" id="PTHR33360">
    <property type="entry name" value="TRANSPOSASE FOR INSERTION SEQUENCE ELEMENT IS200"/>
    <property type="match status" value="1"/>
</dbReference>
<dbReference type="Pfam" id="PF01797">
    <property type="entry name" value="Y1_Tnp"/>
    <property type="match status" value="1"/>
</dbReference>
<proteinExistence type="predicted"/>
<dbReference type="GO" id="GO:0006313">
    <property type="term" value="P:DNA transposition"/>
    <property type="evidence" value="ECO:0007669"/>
    <property type="project" value="InterPro"/>
</dbReference>
<dbReference type="PANTHER" id="PTHR33360:SF2">
    <property type="entry name" value="TRANSPOSASE FOR INSERTION SEQUENCE ELEMENT IS200"/>
    <property type="match status" value="1"/>
</dbReference>
<dbReference type="EMBL" id="WNEG01000029">
    <property type="protein sequence ID" value="NMG82869.1"/>
    <property type="molecule type" value="Genomic_DNA"/>
</dbReference>
<dbReference type="NCBIfam" id="NF033573">
    <property type="entry name" value="transpos_IS200"/>
    <property type="match status" value="1"/>
</dbReference>
<protein>
    <submittedName>
        <fullName evidence="2">IS200/IS605 family transposase</fullName>
    </submittedName>
</protein>
<feature type="domain" description="Transposase IS200-like" evidence="1">
    <location>
        <begin position="12"/>
        <end position="128"/>
    </location>
</feature>
<evidence type="ECO:0000313" key="3">
    <source>
        <dbReference type="Proteomes" id="UP000606580"/>
    </source>
</evidence>
<evidence type="ECO:0000313" key="2">
    <source>
        <dbReference type="EMBL" id="NMG82869.1"/>
    </source>
</evidence>
<dbReference type="GO" id="GO:0003677">
    <property type="term" value="F:DNA binding"/>
    <property type="evidence" value="ECO:0007669"/>
    <property type="project" value="InterPro"/>
</dbReference>
<dbReference type="AlphaFoldDB" id="A0A848D530"/>
<dbReference type="SMART" id="SM01321">
    <property type="entry name" value="Y1_Tnp"/>
    <property type="match status" value="1"/>
</dbReference>